<keyword evidence="3" id="KW-1185">Reference proteome</keyword>
<name>A0A0D9NMM9_METAN</name>
<organism evidence="2 3">
    <name type="scientific">Metarhizium anisopliae BRIP 53293</name>
    <dbReference type="NCBI Taxonomy" id="1291518"/>
    <lineage>
        <taxon>Eukaryota</taxon>
        <taxon>Fungi</taxon>
        <taxon>Dikarya</taxon>
        <taxon>Ascomycota</taxon>
        <taxon>Pezizomycotina</taxon>
        <taxon>Sordariomycetes</taxon>
        <taxon>Hypocreomycetidae</taxon>
        <taxon>Hypocreales</taxon>
        <taxon>Clavicipitaceae</taxon>
        <taxon>Metarhizium</taxon>
    </lineage>
</organism>
<dbReference type="EMBL" id="KE384751">
    <property type="protein sequence ID" value="KJK75151.1"/>
    <property type="molecule type" value="Genomic_DNA"/>
</dbReference>
<gene>
    <name evidence="2" type="ORF">H634G_09497</name>
</gene>
<evidence type="ECO:0000313" key="3">
    <source>
        <dbReference type="Proteomes" id="UP000054544"/>
    </source>
</evidence>
<feature type="compositionally biased region" description="Basic and acidic residues" evidence="1">
    <location>
        <begin position="156"/>
        <end position="166"/>
    </location>
</feature>
<dbReference type="Proteomes" id="UP000054544">
    <property type="component" value="Unassembled WGS sequence"/>
</dbReference>
<evidence type="ECO:0000313" key="2">
    <source>
        <dbReference type="EMBL" id="KJK75151.1"/>
    </source>
</evidence>
<sequence>MDKLTRGWVQHQRKAARQEAASRSVSCPLCEAEVQHSLDEFKAHYTLKHPTSADHSDIEEAFKNCTLQGNDATKARSSETRPSGDTTNAGAVTRKRPVSGNPDFTDRAEDDFDRLNLAGDDSVSTRRGSKKICSPPASITQQRGSSPPTPGRSRARLSERDDDFVRTKNPTGRQLWTADDARKTAIVGLPSIKASATQDNIMASRNSLPMPLRQHRSCFVNQILGLYLQTSLPPKSKASMPDWFCSRASALNMIAHRRRLT</sequence>
<dbReference type="AlphaFoldDB" id="A0A0D9NMM9"/>
<feature type="compositionally biased region" description="Polar residues" evidence="1">
    <location>
        <begin position="137"/>
        <end position="146"/>
    </location>
</feature>
<accession>A0A0D9NMM9</accession>
<proteinExistence type="predicted"/>
<feature type="region of interest" description="Disordered" evidence="1">
    <location>
        <begin position="1"/>
        <end position="26"/>
    </location>
</feature>
<reference evidence="3" key="1">
    <citation type="journal article" date="2014" name="BMC Genomics">
        <title>The genome sequence of the biocontrol fungus Metarhizium anisopliae and comparative genomics of Metarhizium species.</title>
        <authorList>
            <person name="Pattemore J.A."/>
            <person name="Hane J.K."/>
            <person name="Williams A.H."/>
            <person name="Wilson B.A."/>
            <person name="Stodart B.J."/>
            <person name="Ash G.J."/>
        </authorList>
    </citation>
    <scope>NUCLEOTIDE SEQUENCE [LARGE SCALE GENOMIC DNA]</scope>
    <source>
        <strain evidence="3">BRIP 53293</strain>
    </source>
</reference>
<evidence type="ECO:0000256" key="1">
    <source>
        <dbReference type="SAM" id="MobiDB-lite"/>
    </source>
</evidence>
<protein>
    <submittedName>
        <fullName evidence="2">Uncharacterized protein</fullName>
    </submittedName>
</protein>
<feature type="region of interest" description="Disordered" evidence="1">
    <location>
        <begin position="69"/>
        <end position="170"/>
    </location>
</feature>
<feature type="compositionally biased region" description="Polar residues" evidence="1">
    <location>
        <begin position="80"/>
        <end position="90"/>
    </location>
</feature>